<evidence type="ECO:0000256" key="3">
    <source>
        <dbReference type="ARBA" id="ARBA00022741"/>
    </source>
</evidence>
<dbReference type="Gene3D" id="3.40.50.300">
    <property type="entry name" value="P-loop containing nucleotide triphosphate hydrolases"/>
    <property type="match status" value="1"/>
</dbReference>
<dbReference type="STRING" id="376733.SAMN04487972_1585"/>
<evidence type="ECO:0000256" key="7">
    <source>
        <dbReference type="SAM" id="MobiDB-lite"/>
    </source>
</evidence>
<dbReference type="RefSeq" id="WP_036744159.1">
    <property type="nucleotide sequence ID" value="NZ_FOJO01000058.1"/>
</dbReference>
<dbReference type="Proteomes" id="UP000029846">
    <property type="component" value="Unassembled WGS sequence"/>
</dbReference>
<keyword evidence="6" id="KW-0472">Membrane</keyword>
<accession>A0A099EUX0</accession>
<dbReference type="PROSITE" id="PS00211">
    <property type="entry name" value="ABC_TRANSPORTER_1"/>
    <property type="match status" value="1"/>
</dbReference>
<dbReference type="InterPro" id="IPR003593">
    <property type="entry name" value="AAA+_ATPase"/>
</dbReference>
<dbReference type="PROSITE" id="PS50893">
    <property type="entry name" value="ABC_TRANSPORTER_2"/>
    <property type="match status" value="1"/>
</dbReference>
<proteinExistence type="predicted"/>
<dbReference type="Proteomes" id="UP000182312">
    <property type="component" value="Unassembled WGS sequence"/>
</dbReference>
<reference evidence="10 12" key="3">
    <citation type="submission" date="2016-10" db="EMBL/GenBank/DDBJ databases">
        <authorList>
            <person name="de Groot N.N."/>
        </authorList>
    </citation>
    <scope>NUCLEOTIDE SEQUENCE [LARGE SCALE GENOMIC DNA]</scope>
    <source>
        <strain evidence="10 12">CGMCC 1.6117</strain>
    </source>
</reference>
<keyword evidence="4 9" id="KW-0067">ATP-binding</keyword>
<evidence type="ECO:0000313" key="12">
    <source>
        <dbReference type="Proteomes" id="UP000182312"/>
    </source>
</evidence>
<dbReference type="GO" id="GO:0016020">
    <property type="term" value="C:membrane"/>
    <property type="evidence" value="ECO:0007669"/>
    <property type="project" value="InterPro"/>
</dbReference>
<gene>
    <name evidence="9" type="ORF">IT41_19215</name>
    <name evidence="10" type="ORF">SAMN04487972_1585</name>
</gene>
<evidence type="ECO:0000256" key="2">
    <source>
        <dbReference type="ARBA" id="ARBA00022475"/>
    </source>
</evidence>
<reference evidence="9 11" key="1">
    <citation type="submission" date="2014-09" db="EMBL/GenBank/DDBJ databases">
        <authorList>
            <person name="McGinnis J.M."/>
            <person name="Wolfgang W.J."/>
        </authorList>
    </citation>
    <scope>NUCLEOTIDE SEQUENCE [LARGE SCALE GENOMIC DNA]</scope>
    <source>
        <strain evidence="9 11">JCM 14014</strain>
    </source>
</reference>
<dbReference type="SUPFAM" id="SSF52540">
    <property type="entry name" value="P-loop containing nucleoside triphosphate hydrolases"/>
    <property type="match status" value="1"/>
</dbReference>
<evidence type="ECO:0000256" key="5">
    <source>
        <dbReference type="ARBA" id="ARBA00022967"/>
    </source>
</evidence>
<dbReference type="EMBL" id="FOJO01000058">
    <property type="protein sequence ID" value="SFA62692.1"/>
    <property type="molecule type" value="Genomic_DNA"/>
</dbReference>
<dbReference type="InterPro" id="IPR027417">
    <property type="entry name" value="P-loop_NTPase"/>
</dbReference>
<evidence type="ECO:0000256" key="1">
    <source>
        <dbReference type="ARBA" id="ARBA00022448"/>
    </source>
</evidence>
<evidence type="ECO:0000313" key="11">
    <source>
        <dbReference type="Proteomes" id="UP000029846"/>
    </source>
</evidence>
<dbReference type="PANTHER" id="PTHR43166:SF6">
    <property type="entry name" value="PHOSPHONATES IMPORT ATP-BINDING PROTEIN PHNC"/>
    <property type="match status" value="1"/>
</dbReference>
<dbReference type="InterPro" id="IPR017871">
    <property type="entry name" value="ABC_transporter-like_CS"/>
</dbReference>
<keyword evidence="1" id="KW-0813">Transport</keyword>
<dbReference type="InterPro" id="IPR012693">
    <property type="entry name" value="ABC_transpr_PhnC"/>
</dbReference>
<evidence type="ECO:0000313" key="9">
    <source>
        <dbReference type="EMBL" id="KGJ01806.1"/>
    </source>
</evidence>
<evidence type="ECO:0000256" key="6">
    <source>
        <dbReference type="ARBA" id="ARBA00023136"/>
    </source>
</evidence>
<dbReference type="PANTHER" id="PTHR43166">
    <property type="entry name" value="AMINO ACID IMPORT ATP-BINDING PROTEIN"/>
    <property type="match status" value="1"/>
</dbReference>
<evidence type="ECO:0000313" key="10">
    <source>
        <dbReference type="EMBL" id="SFA62692.1"/>
    </source>
</evidence>
<organism evidence="9 11">
    <name type="scientific">Paracoccus halophilus</name>
    <dbReference type="NCBI Taxonomy" id="376733"/>
    <lineage>
        <taxon>Bacteria</taxon>
        <taxon>Pseudomonadati</taxon>
        <taxon>Pseudomonadota</taxon>
        <taxon>Alphaproteobacteria</taxon>
        <taxon>Rhodobacterales</taxon>
        <taxon>Paracoccaceae</taxon>
        <taxon>Paracoccus</taxon>
    </lineage>
</organism>
<dbReference type="InterPro" id="IPR050086">
    <property type="entry name" value="MetN_ABC_transporter-like"/>
</dbReference>
<dbReference type="eggNOG" id="COG3638">
    <property type="taxonomic scope" value="Bacteria"/>
</dbReference>
<dbReference type="InterPro" id="IPR003439">
    <property type="entry name" value="ABC_transporter-like_ATP-bd"/>
</dbReference>
<keyword evidence="3" id="KW-0547">Nucleotide-binding</keyword>
<reference evidence="9 11" key="2">
    <citation type="submission" date="2014-10" db="EMBL/GenBank/DDBJ databases">
        <title>Paracoccus sanguinis sp. nov., isolated from clinical specimens of New York State patients.</title>
        <authorList>
            <person name="Mingle L.A."/>
            <person name="Cole J.A."/>
            <person name="Lapierre P."/>
            <person name="Musser K.A."/>
        </authorList>
    </citation>
    <scope>NUCLEOTIDE SEQUENCE [LARGE SCALE GENOMIC DNA]</scope>
    <source>
        <strain evidence="9 11">JCM 14014</strain>
    </source>
</reference>
<protein>
    <submittedName>
        <fullName evidence="9">Phosphonate ABC transporter ATP-binding protein</fullName>
    </submittedName>
    <submittedName>
        <fullName evidence="10">Phosphonate transport system ATP-binding protein</fullName>
    </submittedName>
</protein>
<keyword evidence="5" id="KW-1278">Translocase</keyword>
<dbReference type="GO" id="GO:0016887">
    <property type="term" value="F:ATP hydrolysis activity"/>
    <property type="evidence" value="ECO:0007669"/>
    <property type="project" value="InterPro"/>
</dbReference>
<dbReference type="OrthoDB" id="9802264at2"/>
<evidence type="ECO:0000259" key="8">
    <source>
        <dbReference type="PROSITE" id="PS50893"/>
    </source>
</evidence>
<dbReference type="CDD" id="cd03256">
    <property type="entry name" value="ABC_PhnC_transporter"/>
    <property type="match status" value="1"/>
</dbReference>
<dbReference type="GO" id="GO:0005524">
    <property type="term" value="F:ATP binding"/>
    <property type="evidence" value="ECO:0007669"/>
    <property type="project" value="UniProtKB-KW"/>
</dbReference>
<dbReference type="NCBIfam" id="TIGR02315">
    <property type="entry name" value="ABC_phnC"/>
    <property type="match status" value="1"/>
</dbReference>
<dbReference type="EMBL" id="JRKN01000058">
    <property type="protein sequence ID" value="KGJ01806.1"/>
    <property type="molecule type" value="Genomic_DNA"/>
</dbReference>
<keyword evidence="2" id="KW-1003">Cell membrane</keyword>
<evidence type="ECO:0000256" key="4">
    <source>
        <dbReference type="ARBA" id="ARBA00022840"/>
    </source>
</evidence>
<dbReference type="SMART" id="SM00382">
    <property type="entry name" value="AAA"/>
    <property type="match status" value="1"/>
</dbReference>
<name>A0A099EUX0_9RHOB</name>
<feature type="domain" description="ABC transporter" evidence="8">
    <location>
        <begin position="2"/>
        <end position="244"/>
    </location>
</feature>
<dbReference type="Pfam" id="PF00005">
    <property type="entry name" value="ABC_tran"/>
    <property type="match status" value="1"/>
</dbReference>
<sequence>MLALNRVAVTYGNGTQALKPTSLKLAQGQFVVLLGRSGAGKSTLIRTLNGLVAPTSGSIIADGVGSLDGERALRVHRRRTGMIFQQHQLIGRLSALDNVMTGRLGYHSSFRTLFPLPRSDRQLGLECLARVGLLDKALVRADQLSGGQQQRVGIARALVQQPRLILADEPVASLDPETAVEVLSQLRHICTTDGITAVISLHQIDLARRFGDRVIAMRDGSVVADASVEELTDQMCASIYRSEASGRSSQQAHHHSSHSQPQPVAAMEAAL</sequence>
<feature type="region of interest" description="Disordered" evidence="7">
    <location>
        <begin position="242"/>
        <end position="271"/>
    </location>
</feature>
<keyword evidence="11" id="KW-1185">Reference proteome</keyword>
<dbReference type="GO" id="GO:0015416">
    <property type="term" value="F:ABC-type phosphonate transporter activity"/>
    <property type="evidence" value="ECO:0007669"/>
    <property type="project" value="InterPro"/>
</dbReference>
<dbReference type="AlphaFoldDB" id="A0A099EUX0"/>